<reference evidence="2 3" key="2">
    <citation type="journal article" date="2015" name="Syst. Appl. Microbiol.">
        <title>Nitrincola nitratireducens sp. nov. isolated from a haloalkaline crater lake.</title>
        <authorList>
            <person name="Singh A."/>
            <person name="Vaidya B."/>
            <person name="Tanuku N.R."/>
            <person name="Pinnaka A.K."/>
        </authorList>
    </citation>
    <scope>NUCLEOTIDE SEQUENCE [LARGE SCALE GENOMIC DNA]</scope>
    <source>
        <strain evidence="2 3">AK23</strain>
    </source>
</reference>
<dbReference type="EMBL" id="AONB01000021">
    <property type="protein sequence ID" value="EXJ09647.1"/>
    <property type="molecule type" value="Genomic_DNA"/>
</dbReference>
<protein>
    <recommendedName>
        <fullName evidence="4">Membrane transporter protein</fullName>
    </recommendedName>
</protein>
<dbReference type="Proteomes" id="UP000019464">
    <property type="component" value="Unassembled WGS sequence"/>
</dbReference>
<comment type="caution">
    <text evidence="2">The sequence shown here is derived from an EMBL/GenBank/DDBJ whole genome shotgun (WGS) entry which is preliminary data.</text>
</comment>
<feature type="transmembrane region" description="Helical" evidence="1">
    <location>
        <begin position="39"/>
        <end position="57"/>
    </location>
</feature>
<evidence type="ECO:0000313" key="3">
    <source>
        <dbReference type="Proteomes" id="UP000019464"/>
    </source>
</evidence>
<reference evidence="3" key="1">
    <citation type="submission" date="2012-11" db="EMBL/GenBank/DDBJ databases">
        <authorList>
            <person name="Singh A."/>
            <person name="Pinnaka A.K."/>
            <person name="Vaidya B."/>
        </authorList>
    </citation>
    <scope>NUCLEOTIDE SEQUENCE [LARGE SCALE GENOMIC DNA]</scope>
    <source>
        <strain evidence="3">AK23</strain>
    </source>
</reference>
<gene>
    <name evidence="2" type="ORF">D791_03319</name>
</gene>
<name>W9V0H1_9GAMM</name>
<evidence type="ECO:0000313" key="2">
    <source>
        <dbReference type="EMBL" id="EXJ09647.1"/>
    </source>
</evidence>
<organism evidence="2 3">
    <name type="scientific">Nitrincola nitratireducens</name>
    <dbReference type="NCBI Taxonomy" id="1229521"/>
    <lineage>
        <taxon>Bacteria</taxon>
        <taxon>Pseudomonadati</taxon>
        <taxon>Pseudomonadota</taxon>
        <taxon>Gammaproteobacteria</taxon>
        <taxon>Oceanospirillales</taxon>
        <taxon>Oceanospirillaceae</taxon>
        <taxon>Nitrincola</taxon>
    </lineage>
</organism>
<keyword evidence="1" id="KW-0812">Transmembrane</keyword>
<keyword evidence="1" id="KW-1133">Transmembrane helix</keyword>
<dbReference type="PATRIC" id="fig|1229521.3.peg.3352"/>
<dbReference type="AlphaFoldDB" id="W9V0H1"/>
<evidence type="ECO:0000256" key="1">
    <source>
        <dbReference type="SAM" id="Phobius"/>
    </source>
</evidence>
<keyword evidence="3" id="KW-1185">Reference proteome</keyword>
<keyword evidence="1" id="KW-0472">Membrane</keyword>
<sequence length="90" mass="9295">MSKEAFVATGIVSAVIVDAARLMVYGSAMLAAEFSQTDGLVLPVVVGSLCAFIGSFFGKRILPKVTLRVVQLIVAIAMVIIGSGLVLGLL</sequence>
<accession>W9V0H1</accession>
<feature type="transmembrane region" description="Helical" evidence="1">
    <location>
        <begin position="69"/>
        <end position="89"/>
    </location>
</feature>
<proteinExistence type="predicted"/>
<dbReference type="STRING" id="1229521.D791_03319"/>
<evidence type="ECO:0008006" key="4">
    <source>
        <dbReference type="Google" id="ProtNLM"/>
    </source>
</evidence>